<reference evidence="2" key="1">
    <citation type="journal article" date="2023" name="Int. J. Syst. Evol. Microbiol.">
        <title>Mesoterricola silvestris gen. nov., sp. nov., Mesoterricola sediminis sp. nov., Geothrix oryzae sp. nov., Geothrix edaphica sp. nov., Geothrix rubra sp. nov., and Geothrix limicola sp. nov., six novel members of Acidobacteriota isolated from soils.</title>
        <authorList>
            <person name="Itoh H."/>
            <person name="Sugisawa Y."/>
            <person name="Mise K."/>
            <person name="Xu Z."/>
            <person name="Kuniyasu M."/>
            <person name="Ushijima N."/>
            <person name="Kawano K."/>
            <person name="Kobayashi E."/>
            <person name="Shiratori Y."/>
            <person name="Masuda Y."/>
            <person name="Senoo K."/>
        </authorList>
    </citation>
    <scope>NUCLEOTIDE SEQUENCE</scope>
    <source>
        <strain evidence="2">W786</strain>
    </source>
</reference>
<dbReference type="EMBL" id="AP027081">
    <property type="protein sequence ID" value="BDU75184.1"/>
    <property type="molecule type" value="Genomic_DNA"/>
</dbReference>
<evidence type="ECO:0000256" key="1">
    <source>
        <dbReference type="SAM" id="Phobius"/>
    </source>
</evidence>
<dbReference type="Proteomes" id="UP001228113">
    <property type="component" value="Chromosome"/>
</dbReference>
<proteinExistence type="predicted"/>
<name>A0AA48KAL3_9BACT</name>
<feature type="transmembrane region" description="Helical" evidence="1">
    <location>
        <begin position="110"/>
        <end position="130"/>
    </location>
</feature>
<feature type="transmembrane region" description="Helical" evidence="1">
    <location>
        <begin position="58"/>
        <end position="82"/>
    </location>
</feature>
<feature type="transmembrane region" description="Helical" evidence="1">
    <location>
        <begin position="222"/>
        <end position="242"/>
    </location>
</feature>
<evidence type="ECO:0000313" key="2">
    <source>
        <dbReference type="EMBL" id="BDU75184.1"/>
    </source>
</evidence>
<keyword evidence="3" id="KW-1185">Reference proteome</keyword>
<keyword evidence="1" id="KW-1133">Transmembrane helix</keyword>
<keyword evidence="1" id="KW-0812">Transmembrane</keyword>
<sequence>MNARALPTLRAVFTGYAPRVLQARGWVLAGLAMAPVLLSLVVRALASHALASDPRLALQIFHNVLVGLVLPIMVLVAAPGGIREDIEQRTLPLVLVRPVPAWILPLAKGLLWYAWGALWLSFSGLGLTALGADPASAAQQAFALVLAYWAELAFLNLLILVFSRGTLWGAIVLFGWENLLRVLPATLQRFTFLHHIESISGSRGGLVADYEVLAQAQITSPVPVSVLVLLLVGALAWALAGWRLHRTPIGLAGREAEG</sequence>
<accession>A0AA48KAL3</accession>
<protein>
    <submittedName>
        <fullName evidence="2">Uncharacterized protein</fullName>
    </submittedName>
</protein>
<dbReference type="AlphaFoldDB" id="A0AA48KAL3"/>
<dbReference type="RefSeq" id="WP_316410895.1">
    <property type="nucleotide sequence ID" value="NZ_AP027081.1"/>
</dbReference>
<evidence type="ECO:0000313" key="3">
    <source>
        <dbReference type="Proteomes" id="UP001228113"/>
    </source>
</evidence>
<feature type="transmembrane region" description="Helical" evidence="1">
    <location>
        <begin position="26"/>
        <end position="46"/>
    </location>
</feature>
<gene>
    <name evidence="2" type="ORF">METESE_01420</name>
</gene>
<dbReference type="KEGG" id="msea:METESE_01420"/>
<organism evidence="2 3">
    <name type="scientific">Mesoterricola sediminis</name>
    <dbReference type="NCBI Taxonomy" id="2927980"/>
    <lineage>
        <taxon>Bacteria</taxon>
        <taxon>Pseudomonadati</taxon>
        <taxon>Acidobacteriota</taxon>
        <taxon>Holophagae</taxon>
        <taxon>Holophagales</taxon>
        <taxon>Holophagaceae</taxon>
        <taxon>Mesoterricola</taxon>
    </lineage>
</organism>
<keyword evidence="1" id="KW-0472">Membrane</keyword>